<dbReference type="SMART" id="SM00020">
    <property type="entry name" value="Tryp_SPc"/>
    <property type="match status" value="1"/>
</dbReference>
<keyword evidence="8" id="KW-0865">Zymogen</keyword>
<evidence type="ECO:0000256" key="6">
    <source>
        <dbReference type="ARBA" id="ARBA00022801"/>
    </source>
</evidence>
<keyword evidence="3" id="KW-0964">Secreted</keyword>
<dbReference type="PhylomeDB" id="B4LK27"/>
<keyword evidence="7 12" id="KW-0720">Serine protease</keyword>
<evidence type="ECO:0000256" key="5">
    <source>
        <dbReference type="ARBA" id="ARBA00022729"/>
    </source>
</evidence>
<dbReference type="Gene3D" id="2.40.10.10">
    <property type="entry name" value="Trypsin-like serine proteases"/>
    <property type="match status" value="1"/>
</dbReference>
<sequence length="258" mass="28224">MPIRWALLHLLLLSTTTVLGASHISRSNNRIVNGIPIPIRDAPWQVSIQALGHHICGGSIISSKTIITAAHCVFYIPAILLQVRTGSKYWNRGGQVINVAQVKRHPNYGTNPTKNDIALVRLDKRLKYSRNSYRIRLAKETPESGAAASVSGWGLQKENASVGSRDLQMASLRIIDRATCQMSKYAVLGNKVAKGMICATSSASDACQGDSGGPLVVDNQLVGIVSWGIGCARKGHPGVYTDVALYREWIFKYMKRRE</sequence>
<dbReference type="GO" id="GO:0004252">
    <property type="term" value="F:serine-type endopeptidase activity"/>
    <property type="evidence" value="ECO:0007669"/>
    <property type="project" value="UniProtKB-EC"/>
</dbReference>
<evidence type="ECO:0000256" key="3">
    <source>
        <dbReference type="ARBA" id="ARBA00022525"/>
    </source>
</evidence>
<dbReference type="InterPro" id="IPR050430">
    <property type="entry name" value="Peptidase_S1"/>
</dbReference>
<dbReference type="OMA" id="DRIHICG"/>
<dbReference type="InterPro" id="IPR043504">
    <property type="entry name" value="Peptidase_S1_PA_chymotrypsin"/>
</dbReference>
<dbReference type="GO" id="GO:0006508">
    <property type="term" value="P:proteolysis"/>
    <property type="evidence" value="ECO:0007669"/>
    <property type="project" value="UniProtKB-KW"/>
</dbReference>
<keyword evidence="16" id="KW-1185">Reference proteome</keyword>
<comment type="similarity">
    <text evidence="2">Belongs to the peptidase S1 family.</text>
</comment>
<keyword evidence="9" id="KW-1015">Disulfide bond</keyword>
<dbReference type="STRING" id="7244.B4LK27"/>
<evidence type="ECO:0000256" key="8">
    <source>
        <dbReference type="ARBA" id="ARBA00023145"/>
    </source>
</evidence>
<feature type="signal peptide" evidence="13">
    <location>
        <begin position="1"/>
        <end position="20"/>
    </location>
</feature>
<evidence type="ECO:0000313" key="16">
    <source>
        <dbReference type="Proteomes" id="UP000008792"/>
    </source>
</evidence>
<dbReference type="PANTHER" id="PTHR24276">
    <property type="entry name" value="POLYSERASE-RELATED"/>
    <property type="match status" value="1"/>
</dbReference>
<organism evidence="15 16">
    <name type="scientific">Drosophila virilis</name>
    <name type="common">Fruit fly</name>
    <dbReference type="NCBI Taxonomy" id="7244"/>
    <lineage>
        <taxon>Eukaryota</taxon>
        <taxon>Metazoa</taxon>
        <taxon>Ecdysozoa</taxon>
        <taxon>Arthropoda</taxon>
        <taxon>Hexapoda</taxon>
        <taxon>Insecta</taxon>
        <taxon>Pterygota</taxon>
        <taxon>Neoptera</taxon>
        <taxon>Endopterygota</taxon>
        <taxon>Diptera</taxon>
        <taxon>Brachycera</taxon>
        <taxon>Muscomorpha</taxon>
        <taxon>Ephydroidea</taxon>
        <taxon>Drosophilidae</taxon>
        <taxon>Drosophila</taxon>
    </lineage>
</organism>
<dbReference type="EC" id="3.4.21.4" evidence="11"/>
<dbReference type="MEROPS" id="S01.110"/>
<dbReference type="SUPFAM" id="SSF50494">
    <property type="entry name" value="Trypsin-like serine proteases"/>
    <property type="match status" value="1"/>
</dbReference>
<keyword evidence="4 12" id="KW-0645">Protease</keyword>
<dbReference type="eggNOG" id="KOG3627">
    <property type="taxonomic scope" value="Eukaryota"/>
</dbReference>
<evidence type="ECO:0000256" key="13">
    <source>
        <dbReference type="SAM" id="SignalP"/>
    </source>
</evidence>
<gene>
    <name evidence="15" type="primary">Dvir\GJ20753</name>
    <name evidence="15" type="ORF">Dvir_GJ20753</name>
</gene>
<keyword evidence="6 12" id="KW-0378">Hydrolase</keyword>
<dbReference type="CDD" id="cd00190">
    <property type="entry name" value="Tryp_SPc"/>
    <property type="match status" value="1"/>
</dbReference>
<dbReference type="EMBL" id="CH940648">
    <property type="protein sequence ID" value="EDW60616.1"/>
    <property type="molecule type" value="Genomic_DNA"/>
</dbReference>
<dbReference type="PANTHER" id="PTHR24276:SF91">
    <property type="entry name" value="AT26814P-RELATED"/>
    <property type="match status" value="1"/>
</dbReference>
<dbReference type="PROSITE" id="PS50240">
    <property type="entry name" value="TRYPSIN_DOM"/>
    <property type="match status" value="1"/>
</dbReference>
<comment type="catalytic activity">
    <reaction evidence="10">
        <text>Preferential cleavage: Arg-|-Xaa, Lys-|-Xaa.</text>
        <dbReference type="EC" id="3.4.21.4"/>
    </reaction>
</comment>
<dbReference type="HOGENOM" id="CLU_006842_7_1_1"/>
<dbReference type="GO" id="GO:0005576">
    <property type="term" value="C:extracellular region"/>
    <property type="evidence" value="ECO:0007669"/>
    <property type="project" value="UniProtKB-SubCell"/>
</dbReference>
<evidence type="ECO:0000256" key="12">
    <source>
        <dbReference type="RuleBase" id="RU363034"/>
    </source>
</evidence>
<evidence type="ECO:0000313" key="15">
    <source>
        <dbReference type="EMBL" id="EDW60616.1"/>
    </source>
</evidence>
<reference evidence="15 16" key="1">
    <citation type="journal article" date="2007" name="Nature">
        <title>Evolution of genes and genomes on the Drosophila phylogeny.</title>
        <authorList>
            <consortium name="Drosophila 12 Genomes Consortium"/>
            <person name="Clark A.G."/>
            <person name="Eisen M.B."/>
            <person name="Smith D.R."/>
            <person name="Bergman C.M."/>
            <person name="Oliver B."/>
            <person name="Markow T.A."/>
            <person name="Kaufman T.C."/>
            <person name="Kellis M."/>
            <person name="Gelbart W."/>
            <person name="Iyer V.N."/>
            <person name="Pollard D.A."/>
            <person name="Sackton T.B."/>
            <person name="Larracuente A.M."/>
            <person name="Singh N.D."/>
            <person name="Abad J.P."/>
            <person name="Abt D.N."/>
            <person name="Adryan B."/>
            <person name="Aguade M."/>
            <person name="Akashi H."/>
            <person name="Anderson W.W."/>
            <person name="Aquadro C.F."/>
            <person name="Ardell D.H."/>
            <person name="Arguello R."/>
            <person name="Artieri C.G."/>
            <person name="Barbash D.A."/>
            <person name="Barker D."/>
            <person name="Barsanti P."/>
            <person name="Batterham P."/>
            <person name="Batzoglou S."/>
            <person name="Begun D."/>
            <person name="Bhutkar A."/>
            <person name="Blanco E."/>
            <person name="Bosak S.A."/>
            <person name="Bradley R.K."/>
            <person name="Brand A.D."/>
            <person name="Brent M.R."/>
            <person name="Brooks A.N."/>
            <person name="Brown R.H."/>
            <person name="Butlin R.K."/>
            <person name="Caggese C."/>
            <person name="Calvi B.R."/>
            <person name="Bernardo de Carvalho A."/>
            <person name="Caspi A."/>
            <person name="Castrezana S."/>
            <person name="Celniker S.E."/>
            <person name="Chang J.L."/>
            <person name="Chapple C."/>
            <person name="Chatterji S."/>
            <person name="Chinwalla A."/>
            <person name="Civetta A."/>
            <person name="Clifton S.W."/>
            <person name="Comeron J.M."/>
            <person name="Costello J.C."/>
            <person name="Coyne J.A."/>
            <person name="Daub J."/>
            <person name="David R.G."/>
            <person name="Delcher A.L."/>
            <person name="Delehaunty K."/>
            <person name="Do C.B."/>
            <person name="Ebling H."/>
            <person name="Edwards K."/>
            <person name="Eickbush T."/>
            <person name="Evans J.D."/>
            <person name="Filipski A."/>
            <person name="Findeiss S."/>
            <person name="Freyhult E."/>
            <person name="Fulton L."/>
            <person name="Fulton R."/>
            <person name="Garcia A.C."/>
            <person name="Gardiner A."/>
            <person name="Garfield D.A."/>
            <person name="Garvin B.E."/>
            <person name="Gibson G."/>
            <person name="Gilbert D."/>
            <person name="Gnerre S."/>
            <person name="Godfrey J."/>
            <person name="Good R."/>
            <person name="Gotea V."/>
            <person name="Gravely B."/>
            <person name="Greenberg A.J."/>
            <person name="Griffiths-Jones S."/>
            <person name="Gross S."/>
            <person name="Guigo R."/>
            <person name="Gustafson E.A."/>
            <person name="Haerty W."/>
            <person name="Hahn M.W."/>
            <person name="Halligan D.L."/>
            <person name="Halpern A.L."/>
            <person name="Halter G.M."/>
            <person name="Han M.V."/>
            <person name="Heger A."/>
            <person name="Hillier L."/>
            <person name="Hinrichs A.S."/>
            <person name="Holmes I."/>
            <person name="Hoskins R.A."/>
            <person name="Hubisz M.J."/>
            <person name="Hultmark D."/>
            <person name="Huntley M.A."/>
            <person name="Jaffe D.B."/>
            <person name="Jagadeeshan S."/>
            <person name="Jeck W.R."/>
            <person name="Johnson J."/>
            <person name="Jones C.D."/>
            <person name="Jordan W.C."/>
            <person name="Karpen G.H."/>
            <person name="Kataoka E."/>
            <person name="Keightley P.D."/>
            <person name="Kheradpour P."/>
            <person name="Kirkness E.F."/>
            <person name="Koerich L.B."/>
            <person name="Kristiansen K."/>
            <person name="Kudrna D."/>
            <person name="Kulathinal R.J."/>
            <person name="Kumar S."/>
            <person name="Kwok R."/>
            <person name="Lander E."/>
            <person name="Langley C.H."/>
            <person name="Lapoint R."/>
            <person name="Lazzaro B.P."/>
            <person name="Lee S.J."/>
            <person name="Levesque L."/>
            <person name="Li R."/>
            <person name="Lin C.F."/>
            <person name="Lin M.F."/>
            <person name="Lindblad-Toh K."/>
            <person name="Llopart A."/>
            <person name="Long M."/>
            <person name="Low L."/>
            <person name="Lozovsky E."/>
            <person name="Lu J."/>
            <person name="Luo M."/>
            <person name="Machado C.A."/>
            <person name="Makalowski W."/>
            <person name="Marzo M."/>
            <person name="Matsuda M."/>
            <person name="Matzkin L."/>
            <person name="McAllister B."/>
            <person name="McBride C.S."/>
            <person name="McKernan B."/>
            <person name="McKernan K."/>
            <person name="Mendez-Lago M."/>
            <person name="Minx P."/>
            <person name="Mollenhauer M.U."/>
            <person name="Montooth K."/>
            <person name="Mount S.M."/>
            <person name="Mu X."/>
            <person name="Myers E."/>
            <person name="Negre B."/>
            <person name="Newfeld S."/>
            <person name="Nielsen R."/>
            <person name="Noor M.A."/>
            <person name="O'Grady P."/>
            <person name="Pachter L."/>
            <person name="Papaceit M."/>
            <person name="Parisi M.J."/>
            <person name="Parisi M."/>
            <person name="Parts L."/>
            <person name="Pedersen J.S."/>
            <person name="Pesole G."/>
            <person name="Phillippy A.M."/>
            <person name="Ponting C.P."/>
            <person name="Pop M."/>
            <person name="Porcelli D."/>
            <person name="Powell J.R."/>
            <person name="Prohaska S."/>
            <person name="Pruitt K."/>
            <person name="Puig M."/>
            <person name="Quesneville H."/>
            <person name="Ram K.R."/>
            <person name="Rand D."/>
            <person name="Rasmussen M.D."/>
            <person name="Reed L.K."/>
            <person name="Reenan R."/>
            <person name="Reily A."/>
            <person name="Remington K.A."/>
            <person name="Rieger T.T."/>
            <person name="Ritchie M.G."/>
            <person name="Robin C."/>
            <person name="Rogers Y.H."/>
            <person name="Rohde C."/>
            <person name="Rozas J."/>
            <person name="Rubenfield M.J."/>
            <person name="Ruiz A."/>
            <person name="Russo S."/>
            <person name="Salzberg S.L."/>
            <person name="Sanchez-Gracia A."/>
            <person name="Saranga D.J."/>
            <person name="Sato H."/>
            <person name="Schaeffer S.W."/>
            <person name="Schatz M.C."/>
            <person name="Schlenke T."/>
            <person name="Schwartz R."/>
            <person name="Segarra C."/>
            <person name="Singh R.S."/>
            <person name="Sirot L."/>
            <person name="Sirota M."/>
            <person name="Sisneros N.B."/>
            <person name="Smith C.D."/>
            <person name="Smith T.F."/>
            <person name="Spieth J."/>
            <person name="Stage D.E."/>
            <person name="Stark A."/>
            <person name="Stephan W."/>
            <person name="Strausberg R.L."/>
            <person name="Strempel S."/>
            <person name="Sturgill D."/>
            <person name="Sutton G."/>
            <person name="Sutton G.G."/>
            <person name="Tao W."/>
            <person name="Teichmann S."/>
            <person name="Tobari Y.N."/>
            <person name="Tomimura Y."/>
            <person name="Tsolas J.M."/>
            <person name="Valente V.L."/>
            <person name="Venter E."/>
            <person name="Venter J.C."/>
            <person name="Vicario S."/>
            <person name="Vieira F.G."/>
            <person name="Vilella A.J."/>
            <person name="Villasante A."/>
            <person name="Walenz B."/>
            <person name="Wang J."/>
            <person name="Wasserman M."/>
            <person name="Watts T."/>
            <person name="Wilson D."/>
            <person name="Wilson R.K."/>
            <person name="Wing R.A."/>
            <person name="Wolfner M.F."/>
            <person name="Wong A."/>
            <person name="Wong G.K."/>
            <person name="Wu C.I."/>
            <person name="Wu G."/>
            <person name="Yamamoto D."/>
            <person name="Yang H.P."/>
            <person name="Yang S.P."/>
            <person name="Yorke J.A."/>
            <person name="Yoshida K."/>
            <person name="Zdobnov E."/>
            <person name="Zhang P."/>
            <person name="Zhang Y."/>
            <person name="Zimin A.V."/>
            <person name="Baldwin J."/>
            <person name="Abdouelleil A."/>
            <person name="Abdulkadir J."/>
            <person name="Abebe A."/>
            <person name="Abera B."/>
            <person name="Abreu J."/>
            <person name="Acer S.C."/>
            <person name="Aftuck L."/>
            <person name="Alexander A."/>
            <person name="An P."/>
            <person name="Anderson E."/>
            <person name="Anderson S."/>
            <person name="Arachi H."/>
            <person name="Azer M."/>
            <person name="Bachantsang P."/>
            <person name="Barry A."/>
            <person name="Bayul T."/>
            <person name="Berlin A."/>
            <person name="Bessette D."/>
            <person name="Bloom T."/>
            <person name="Blye J."/>
            <person name="Boguslavskiy L."/>
            <person name="Bonnet C."/>
            <person name="Boukhgalter B."/>
            <person name="Bourzgui I."/>
            <person name="Brown A."/>
            <person name="Cahill P."/>
            <person name="Channer S."/>
            <person name="Cheshatsang Y."/>
            <person name="Chuda L."/>
            <person name="Citroen M."/>
            <person name="Collymore A."/>
            <person name="Cooke P."/>
            <person name="Costello M."/>
            <person name="D'Aco K."/>
            <person name="Daza R."/>
            <person name="De Haan G."/>
            <person name="DeGray S."/>
            <person name="DeMaso C."/>
            <person name="Dhargay N."/>
            <person name="Dooley K."/>
            <person name="Dooley E."/>
            <person name="Doricent M."/>
            <person name="Dorje P."/>
            <person name="Dorjee K."/>
            <person name="Dupes A."/>
            <person name="Elong R."/>
            <person name="Falk J."/>
            <person name="Farina A."/>
            <person name="Faro S."/>
            <person name="Ferguson D."/>
            <person name="Fisher S."/>
            <person name="Foley C.D."/>
            <person name="Franke A."/>
            <person name="Friedrich D."/>
            <person name="Gadbois L."/>
            <person name="Gearin G."/>
            <person name="Gearin C.R."/>
            <person name="Giannoukos G."/>
            <person name="Goode T."/>
            <person name="Graham J."/>
            <person name="Grandbois E."/>
            <person name="Grewal S."/>
            <person name="Gyaltsen K."/>
            <person name="Hafez N."/>
            <person name="Hagos B."/>
            <person name="Hall J."/>
            <person name="Henson C."/>
            <person name="Hollinger A."/>
            <person name="Honan T."/>
            <person name="Huard M.D."/>
            <person name="Hughes L."/>
            <person name="Hurhula B."/>
            <person name="Husby M.E."/>
            <person name="Kamat A."/>
            <person name="Kanga B."/>
            <person name="Kashin S."/>
            <person name="Khazanovich D."/>
            <person name="Kisner P."/>
            <person name="Lance K."/>
            <person name="Lara M."/>
            <person name="Lee W."/>
            <person name="Lennon N."/>
            <person name="Letendre F."/>
            <person name="LeVine R."/>
            <person name="Lipovsky A."/>
            <person name="Liu X."/>
            <person name="Liu J."/>
            <person name="Liu S."/>
            <person name="Lokyitsang T."/>
            <person name="Lokyitsang Y."/>
            <person name="Lubonja R."/>
            <person name="Lui A."/>
            <person name="MacDonald P."/>
            <person name="Magnisalis V."/>
            <person name="Maru K."/>
            <person name="Matthews C."/>
            <person name="McCusker W."/>
            <person name="McDonough S."/>
            <person name="Mehta T."/>
            <person name="Meldrim J."/>
            <person name="Meneus L."/>
            <person name="Mihai O."/>
            <person name="Mihalev A."/>
            <person name="Mihova T."/>
            <person name="Mittelman R."/>
            <person name="Mlenga V."/>
            <person name="Montmayeur A."/>
            <person name="Mulrain L."/>
            <person name="Navidi A."/>
            <person name="Naylor J."/>
            <person name="Negash T."/>
            <person name="Nguyen T."/>
            <person name="Nguyen N."/>
            <person name="Nicol R."/>
            <person name="Norbu C."/>
            <person name="Norbu N."/>
            <person name="Novod N."/>
            <person name="O'Neill B."/>
            <person name="Osman S."/>
            <person name="Markiewicz E."/>
            <person name="Oyono O.L."/>
            <person name="Patti C."/>
            <person name="Phunkhang P."/>
            <person name="Pierre F."/>
            <person name="Priest M."/>
            <person name="Raghuraman S."/>
            <person name="Rege F."/>
            <person name="Reyes R."/>
            <person name="Rise C."/>
            <person name="Rogov P."/>
            <person name="Ross K."/>
            <person name="Ryan E."/>
            <person name="Settipalli S."/>
            <person name="Shea T."/>
            <person name="Sherpa N."/>
            <person name="Shi L."/>
            <person name="Shih D."/>
            <person name="Sparrow T."/>
            <person name="Spaulding J."/>
            <person name="Stalker J."/>
            <person name="Stange-Thomann N."/>
            <person name="Stavropoulos S."/>
            <person name="Stone C."/>
            <person name="Strader C."/>
            <person name="Tesfaye S."/>
            <person name="Thomson T."/>
            <person name="Thoulutsang Y."/>
            <person name="Thoulutsang D."/>
            <person name="Topham K."/>
            <person name="Topping I."/>
            <person name="Tsamla T."/>
            <person name="Vassiliev H."/>
            <person name="Vo A."/>
            <person name="Wangchuk T."/>
            <person name="Wangdi T."/>
            <person name="Weiand M."/>
            <person name="Wilkinson J."/>
            <person name="Wilson A."/>
            <person name="Yadav S."/>
            <person name="Young G."/>
            <person name="Yu Q."/>
            <person name="Zembek L."/>
            <person name="Zhong D."/>
            <person name="Zimmer A."/>
            <person name="Zwirko Z."/>
            <person name="Jaffe D.B."/>
            <person name="Alvarez P."/>
            <person name="Brockman W."/>
            <person name="Butler J."/>
            <person name="Chin C."/>
            <person name="Gnerre S."/>
            <person name="Grabherr M."/>
            <person name="Kleber M."/>
            <person name="Mauceli E."/>
            <person name="MacCallum I."/>
        </authorList>
    </citation>
    <scope>NUCLEOTIDE SEQUENCE [LARGE SCALE GENOMIC DNA]</scope>
    <source>
        <strain evidence="16">Tucson 15010-1051.87</strain>
    </source>
</reference>
<keyword evidence="5 13" id="KW-0732">Signal</keyword>
<accession>B4LK27</accession>
<evidence type="ECO:0000259" key="14">
    <source>
        <dbReference type="PROSITE" id="PS50240"/>
    </source>
</evidence>
<feature type="domain" description="Peptidase S1" evidence="14">
    <location>
        <begin position="31"/>
        <end position="255"/>
    </location>
</feature>
<dbReference type="Pfam" id="PF00089">
    <property type="entry name" value="Trypsin"/>
    <property type="match status" value="1"/>
</dbReference>
<dbReference type="AlphaFoldDB" id="B4LK27"/>
<evidence type="ECO:0000256" key="1">
    <source>
        <dbReference type="ARBA" id="ARBA00004239"/>
    </source>
</evidence>
<dbReference type="InterPro" id="IPR001314">
    <property type="entry name" value="Peptidase_S1A"/>
</dbReference>
<dbReference type="PROSITE" id="PS00135">
    <property type="entry name" value="TRYPSIN_SER"/>
    <property type="match status" value="1"/>
</dbReference>
<protein>
    <recommendedName>
        <fullName evidence="11">trypsin</fullName>
        <ecNumber evidence="11">3.4.21.4</ecNumber>
    </recommendedName>
</protein>
<dbReference type="InterPro" id="IPR001254">
    <property type="entry name" value="Trypsin_dom"/>
</dbReference>
<feature type="chain" id="PRO_5002816266" description="trypsin" evidence="13">
    <location>
        <begin position="21"/>
        <end position="258"/>
    </location>
</feature>
<dbReference type="OrthoDB" id="10012881at2759"/>
<evidence type="ECO:0000256" key="7">
    <source>
        <dbReference type="ARBA" id="ARBA00022825"/>
    </source>
</evidence>
<name>B4LK27_DROVI</name>
<dbReference type="Proteomes" id="UP000008792">
    <property type="component" value="Unassembled WGS sequence"/>
</dbReference>
<dbReference type="InParanoid" id="B4LK27"/>
<dbReference type="PRINTS" id="PR00722">
    <property type="entry name" value="CHYMOTRYPSIN"/>
</dbReference>
<dbReference type="FunFam" id="2.40.10.10:FF:000077">
    <property type="entry name" value="Predicted protein"/>
    <property type="match status" value="1"/>
</dbReference>
<dbReference type="KEGG" id="dvi:6626889"/>
<comment type="subcellular location">
    <subcellularLocation>
        <location evidence="1">Secreted</location>
        <location evidence="1">Extracellular space</location>
    </subcellularLocation>
</comment>
<dbReference type="InterPro" id="IPR009003">
    <property type="entry name" value="Peptidase_S1_PA"/>
</dbReference>
<dbReference type="InterPro" id="IPR033116">
    <property type="entry name" value="TRYPSIN_SER"/>
</dbReference>
<evidence type="ECO:0000256" key="10">
    <source>
        <dbReference type="ARBA" id="ARBA00036320"/>
    </source>
</evidence>
<evidence type="ECO:0000256" key="4">
    <source>
        <dbReference type="ARBA" id="ARBA00022670"/>
    </source>
</evidence>
<evidence type="ECO:0000256" key="9">
    <source>
        <dbReference type="ARBA" id="ARBA00023157"/>
    </source>
</evidence>
<dbReference type="SMR" id="B4LK27"/>
<evidence type="ECO:0000256" key="11">
    <source>
        <dbReference type="ARBA" id="ARBA00038868"/>
    </source>
</evidence>
<dbReference type="InterPro" id="IPR018114">
    <property type="entry name" value="TRYPSIN_HIS"/>
</dbReference>
<dbReference type="PROSITE" id="PS00134">
    <property type="entry name" value="TRYPSIN_HIS"/>
    <property type="match status" value="1"/>
</dbReference>
<proteinExistence type="inferred from homology"/>
<evidence type="ECO:0000256" key="2">
    <source>
        <dbReference type="ARBA" id="ARBA00007664"/>
    </source>
</evidence>